<dbReference type="RefSeq" id="WP_310091190.1">
    <property type="nucleotide sequence ID" value="NZ_JAVDUU010000001.1"/>
</dbReference>
<sequence length="231" mass="25533">MKNFLFCLILVLVAFGCTKKKVPHYTISRLVKSDTASKLTVNINGRLNQDDLLSIASKIKSDSSALTNLQLCYMLPGHNDKNTSTNNFYAIAKYPNTEVVTMQDTLKDAEGNVVRLKITGLSDKAAKQLLGLNPKEIQGKNILGRFVDDNNQTVIIPFTEPNDPKHEIYIIELDAAGKVVSATVPMRDNRDGVEKLIVTHRGDYCTLKDSVLTQYSVDDLGVPYNSIKSGI</sequence>
<dbReference type="Proteomes" id="UP001247620">
    <property type="component" value="Unassembled WGS sequence"/>
</dbReference>
<keyword evidence="2" id="KW-1185">Reference proteome</keyword>
<gene>
    <name evidence="1" type="ORF">J2W55_000317</name>
</gene>
<comment type="caution">
    <text evidence="1">The sequence shown here is derived from an EMBL/GenBank/DDBJ whole genome shotgun (WGS) entry which is preliminary data.</text>
</comment>
<reference evidence="1 2" key="1">
    <citation type="submission" date="2023-07" db="EMBL/GenBank/DDBJ databases">
        <title>Sorghum-associated microbial communities from plants grown in Nebraska, USA.</title>
        <authorList>
            <person name="Schachtman D."/>
        </authorList>
    </citation>
    <scope>NUCLEOTIDE SEQUENCE [LARGE SCALE GENOMIC DNA]</scope>
    <source>
        <strain evidence="1 2">3262</strain>
    </source>
</reference>
<name>A0ABU1T5B1_9SPHI</name>
<proteinExistence type="predicted"/>
<protein>
    <recommendedName>
        <fullName evidence="3">Lipoprotein</fullName>
    </recommendedName>
</protein>
<evidence type="ECO:0000313" key="2">
    <source>
        <dbReference type="Proteomes" id="UP001247620"/>
    </source>
</evidence>
<accession>A0ABU1T5B1</accession>
<evidence type="ECO:0008006" key="3">
    <source>
        <dbReference type="Google" id="ProtNLM"/>
    </source>
</evidence>
<evidence type="ECO:0000313" key="1">
    <source>
        <dbReference type="EMBL" id="MDR6940489.1"/>
    </source>
</evidence>
<organism evidence="1 2">
    <name type="scientific">Mucilaginibacter pocheonensis</name>
    <dbReference type="NCBI Taxonomy" id="398050"/>
    <lineage>
        <taxon>Bacteria</taxon>
        <taxon>Pseudomonadati</taxon>
        <taxon>Bacteroidota</taxon>
        <taxon>Sphingobacteriia</taxon>
        <taxon>Sphingobacteriales</taxon>
        <taxon>Sphingobacteriaceae</taxon>
        <taxon>Mucilaginibacter</taxon>
    </lineage>
</organism>
<dbReference type="EMBL" id="JAVDUU010000001">
    <property type="protein sequence ID" value="MDR6940489.1"/>
    <property type="molecule type" value="Genomic_DNA"/>
</dbReference>
<dbReference type="PROSITE" id="PS51257">
    <property type="entry name" value="PROKAR_LIPOPROTEIN"/>
    <property type="match status" value="1"/>
</dbReference>